<dbReference type="InterPro" id="IPR002110">
    <property type="entry name" value="Ankyrin_rpt"/>
</dbReference>
<keyword evidence="2 3" id="KW-0040">ANK repeat</keyword>
<dbReference type="Proteomes" id="UP000253426">
    <property type="component" value="Unassembled WGS sequence"/>
</dbReference>
<keyword evidence="1" id="KW-0677">Repeat</keyword>
<protein>
    <submittedName>
        <fullName evidence="4">Ankyrin repeat protein</fullName>
    </submittedName>
</protein>
<proteinExistence type="predicted"/>
<sequence>MAARNVQDALDSVADVLFPEVLEGAAVEISSHGYDGDTPLHVMCWREDAEGVQLLLQAGADPNAIGEMSETPLHVACRVANESIVRMLLAAGAKPDIRGEFEVTPFDIAQTKPILADVFGRDL</sequence>
<dbReference type="OrthoDB" id="5657095at2"/>
<feature type="repeat" description="ANK" evidence="3">
    <location>
        <begin position="35"/>
        <end position="67"/>
    </location>
</feature>
<keyword evidence="5" id="KW-1185">Reference proteome</keyword>
<evidence type="ECO:0000256" key="2">
    <source>
        <dbReference type="ARBA" id="ARBA00023043"/>
    </source>
</evidence>
<dbReference type="EMBL" id="QNRR01000004">
    <property type="protein sequence ID" value="RBP44423.1"/>
    <property type="molecule type" value="Genomic_DNA"/>
</dbReference>
<dbReference type="PROSITE" id="PS50297">
    <property type="entry name" value="ANK_REP_REGION"/>
    <property type="match status" value="2"/>
</dbReference>
<dbReference type="PROSITE" id="PS50088">
    <property type="entry name" value="ANK_REPEAT"/>
    <property type="match status" value="2"/>
</dbReference>
<evidence type="ECO:0000256" key="3">
    <source>
        <dbReference type="PROSITE-ProRule" id="PRU00023"/>
    </source>
</evidence>
<dbReference type="SUPFAM" id="SSF48403">
    <property type="entry name" value="Ankyrin repeat"/>
    <property type="match status" value="1"/>
</dbReference>
<dbReference type="SMART" id="SM00248">
    <property type="entry name" value="ANK"/>
    <property type="match status" value="2"/>
</dbReference>
<accession>A0A366HN39</accession>
<evidence type="ECO:0000313" key="4">
    <source>
        <dbReference type="EMBL" id="RBP44423.1"/>
    </source>
</evidence>
<organism evidence="4 5">
    <name type="scientific">Roseimicrobium gellanilyticum</name>
    <dbReference type="NCBI Taxonomy" id="748857"/>
    <lineage>
        <taxon>Bacteria</taxon>
        <taxon>Pseudomonadati</taxon>
        <taxon>Verrucomicrobiota</taxon>
        <taxon>Verrucomicrobiia</taxon>
        <taxon>Verrucomicrobiales</taxon>
        <taxon>Verrucomicrobiaceae</taxon>
        <taxon>Roseimicrobium</taxon>
    </lineage>
</organism>
<dbReference type="PANTHER" id="PTHR24171">
    <property type="entry name" value="ANKYRIN REPEAT DOMAIN-CONTAINING PROTEIN 39-RELATED"/>
    <property type="match status" value="1"/>
</dbReference>
<name>A0A366HN39_9BACT</name>
<dbReference type="InterPro" id="IPR036770">
    <property type="entry name" value="Ankyrin_rpt-contain_sf"/>
</dbReference>
<dbReference type="Gene3D" id="1.25.40.20">
    <property type="entry name" value="Ankyrin repeat-containing domain"/>
    <property type="match status" value="1"/>
</dbReference>
<dbReference type="RefSeq" id="WP_113958829.1">
    <property type="nucleotide sequence ID" value="NZ_QNRR01000004.1"/>
</dbReference>
<feature type="repeat" description="ANK" evidence="3">
    <location>
        <begin position="68"/>
        <end position="100"/>
    </location>
</feature>
<reference evidence="4 5" key="1">
    <citation type="submission" date="2018-06" db="EMBL/GenBank/DDBJ databases">
        <title>Genomic Encyclopedia of Type Strains, Phase IV (KMG-IV): sequencing the most valuable type-strain genomes for metagenomic binning, comparative biology and taxonomic classification.</title>
        <authorList>
            <person name="Goeker M."/>
        </authorList>
    </citation>
    <scope>NUCLEOTIDE SEQUENCE [LARGE SCALE GENOMIC DNA]</scope>
    <source>
        <strain evidence="4 5">DSM 25532</strain>
    </source>
</reference>
<dbReference type="AlphaFoldDB" id="A0A366HN39"/>
<dbReference type="Pfam" id="PF12796">
    <property type="entry name" value="Ank_2"/>
    <property type="match status" value="1"/>
</dbReference>
<comment type="caution">
    <text evidence="4">The sequence shown here is derived from an EMBL/GenBank/DDBJ whole genome shotgun (WGS) entry which is preliminary data.</text>
</comment>
<evidence type="ECO:0000313" key="5">
    <source>
        <dbReference type="Proteomes" id="UP000253426"/>
    </source>
</evidence>
<gene>
    <name evidence="4" type="ORF">DES53_104243</name>
</gene>
<evidence type="ECO:0000256" key="1">
    <source>
        <dbReference type="ARBA" id="ARBA00022737"/>
    </source>
</evidence>